<name>A0A9P8I6B6_9PEZI</name>
<evidence type="ECO:0000256" key="4">
    <source>
        <dbReference type="PROSITE-ProRule" id="PRU00339"/>
    </source>
</evidence>
<gene>
    <name evidence="7" type="ORF">FGG08_006946</name>
</gene>
<feature type="compositionally biased region" description="Basic and acidic residues" evidence="5">
    <location>
        <begin position="30"/>
        <end position="40"/>
    </location>
</feature>
<reference evidence="7" key="1">
    <citation type="submission" date="2021-03" db="EMBL/GenBank/DDBJ databases">
        <title>Comparative genomics and phylogenomic investigation of the class Geoglossomycetes provide insights into ecological specialization and systematics.</title>
        <authorList>
            <person name="Melie T."/>
            <person name="Pirro S."/>
            <person name="Miller A.N."/>
            <person name="Quandt A."/>
        </authorList>
    </citation>
    <scope>NUCLEOTIDE SEQUENCE</scope>
    <source>
        <strain evidence="7">GBOQ0MN5Z8</strain>
    </source>
</reference>
<dbReference type="GO" id="GO:0005829">
    <property type="term" value="C:cytosol"/>
    <property type="evidence" value="ECO:0007669"/>
    <property type="project" value="TreeGrafter"/>
</dbReference>
<dbReference type="AlphaFoldDB" id="A0A9P8I6B6"/>
<feature type="region of interest" description="Disordered" evidence="5">
    <location>
        <begin position="1"/>
        <end position="82"/>
    </location>
</feature>
<evidence type="ECO:0000256" key="2">
    <source>
        <dbReference type="ARBA" id="ARBA00022803"/>
    </source>
</evidence>
<organism evidence="7 8">
    <name type="scientific">Glutinoglossum americanum</name>
    <dbReference type="NCBI Taxonomy" id="1670608"/>
    <lineage>
        <taxon>Eukaryota</taxon>
        <taxon>Fungi</taxon>
        <taxon>Dikarya</taxon>
        <taxon>Ascomycota</taxon>
        <taxon>Pezizomycotina</taxon>
        <taxon>Geoglossomycetes</taxon>
        <taxon>Geoglossales</taxon>
        <taxon>Geoglossaceae</taxon>
        <taxon>Glutinoglossum</taxon>
    </lineage>
</organism>
<comment type="similarity">
    <text evidence="3">Belongs to the TTC4 family.</text>
</comment>
<dbReference type="PROSITE" id="PS50005">
    <property type="entry name" value="TPR"/>
    <property type="match status" value="1"/>
</dbReference>
<comment type="caution">
    <text evidence="7">The sequence shown here is derived from an EMBL/GenBank/DDBJ whole genome shotgun (WGS) entry which is preliminary data.</text>
</comment>
<dbReference type="OrthoDB" id="420195at2759"/>
<proteinExistence type="inferred from homology"/>
<evidence type="ECO:0000259" key="6">
    <source>
        <dbReference type="Pfam" id="PF18972"/>
    </source>
</evidence>
<evidence type="ECO:0000313" key="7">
    <source>
        <dbReference type="EMBL" id="KAH0536159.1"/>
    </source>
</evidence>
<dbReference type="GO" id="GO:0005634">
    <property type="term" value="C:nucleus"/>
    <property type="evidence" value="ECO:0007669"/>
    <property type="project" value="TreeGrafter"/>
</dbReference>
<sequence length="438" mass="47590">MSEAAGPPRESDERLGVNGDGSSRVLRSTRTADSKERGREAQLPTPATPQVPTTPPSSSGDEPLTTTSTAPAMPPHMIPYATQPPSEILSTISQTPLFMTSLSPTDAEPNPGLEALQALAYEGPPSEIAQNFREQGNECFRAKRWKDAKEFYGKALRVLEEARRKREKGEGAEEEVRKEREIEEICLVNRAACNLELQNYRQTTLDATRALTLNPTNIKAHYRLSLAHYNLNHLPAALSTLQTALTLSPPTPPLQSLHQKILTAQSAQSTKETARLARLAAQKAALQRLQSALRDRNIATRRSAAGTASVPVPDLDAKISLDDDAGVLYFPTLVLYPLAWQSDFISALGDDGALGPRLAEMLPPPWDEAGEYTPEGVECYMETVAGGLVKVGKKVPIGKVLGSGKVEVVDEVVKILVVPREKAAGWVEEFKEGKRGYG</sequence>
<evidence type="ECO:0000256" key="3">
    <source>
        <dbReference type="ARBA" id="ARBA00023602"/>
    </source>
</evidence>
<feature type="compositionally biased region" description="Polar residues" evidence="5">
    <location>
        <begin position="57"/>
        <end position="70"/>
    </location>
</feature>
<dbReference type="InterPro" id="IPR044059">
    <property type="entry name" value="Csn1/TTC4_wheel"/>
</dbReference>
<dbReference type="Pfam" id="PF18972">
    <property type="entry name" value="Wheel"/>
    <property type="match status" value="1"/>
</dbReference>
<keyword evidence="1" id="KW-0677">Repeat</keyword>
<dbReference type="InterPro" id="IPR011990">
    <property type="entry name" value="TPR-like_helical_dom_sf"/>
</dbReference>
<dbReference type="Gene3D" id="1.25.40.10">
    <property type="entry name" value="Tetratricopeptide repeat domain"/>
    <property type="match status" value="1"/>
</dbReference>
<dbReference type="PANTHER" id="PTHR46035">
    <property type="entry name" value="TETRATRICOPEPTIDE REPEAT PROTEIN 4"/>
    <property type="match status" value="1"/>
</dbReference>
<evidence type="ECO:0000256" key="5">
    <source>
        <dbReference type="SAM" id="MobiDB-lite"/>
    </source>
</evidence>
<evidence type="ECO:0000256" key="1">
    <source>
        <dbReference type="ARBA" id="ARBA00022737"/>
    </source>
</evidence>
<dbReference type="SMART" id="SM00028">
    <property type="entry name" value="TPR"/>
    <property type="match status" value="3"/>
</dbReference>
<dbReference type="InterPro" id="IPR019734">
    <property type="entry name" value="TPR_rpt"/>
</dbReference>
<protein>
    <recommendedName>
        <fullName evidence="6">Cns1/TTC4 wheel domain-containing protein</fullName>
    </recommendedName>
</protein>
<dbReference type="GO" id="GO:0006457">
    <property type="term" value="P:protein folding"/>
    <property type="evidence" value="ECO:0007669"/>
    <property type="project" value="TreeGrafter"/>
</dbReference>
<feature type="domain" description="Cns1/TTC4 wheel" evidence="6">
    <location>
        <begin position="323"/>
        <end position="430"/>
    </location>
</feature>
<feature type="repeat" description="TPR" evidence="4">
    <location>
        <begin position="218"/>
        <end position="251"/>
    </location>
</feature>
<evidence type="ECO:0000313" key="8">
    <source>
        <dbReference type="Proteomes" id="UP000698800"/>
    </source>
</evidence>
<dbReference type="Proteomes" id="UP000698800">
    <property type="component" value="Unassembled WGS sequence"/>
</dbReference>
<dbReference type="GO" id="GO:0030544">
    <property type="term" value="F:Hsp70 protein binding"/>
    <property type="evidence" value="ECO:0007669"/>
    <property type="project" value="TreeGrafter"/>
</dbReference>
<feature type="compositionally biased region" description="Pro residues" evidence="5">
    <location>
        <begin position="46"/>
        <end position="55"/>
    </location>
</feature>
<keyword evidence="8" id="KW-1185">Reference proteome</keyword>
<dbReference type="GO" id="GO:0051879">
    <property type="term" value="F:Hsp90 protein binding"/>
    <property type="evidence" value="ECO:0007669"/>
    <property type="project" value="InterPro"/>
</dbReference>
<dbReference type="PANTHER" id="PTHR46035:SF1">
    <property type="entry name" value="TETRATRICOPEPTIDE REPEAT PROTEIN 4"/>
    <property type="match status" value="1"/>
</dbReference>
<keyword evidence="2 4" id="KW-0802">TPR repeat</keyword>
<accession>A0A9P8I6B6</accession>
<dbReference type="EMBL" id="JAGHQL010000229">
    <property type="protein sequence ID" value="KAH0536159.1"/>
    <property type="molecule type" value="Genomic_DNA"/>
</dbReference>
<dbReference type="SUPFAM" id="SSF48452">
    <property type="entry name" value="TPR-like"/>
    <property type="match status" value="1"/>
</dbReference>